<dbReference type="Proteomes" id="UP000177625">
    <property type="component" value="Unassembled WGS sequence"/>
</dbReference>
<feature type="chain" id="PRO_5009448723" evidence="2">
    <location>
        <begin position="17"/>
        <end position="208"/>
    </location>
</feature>
<sequence length="208" mass="22947">MPASAVFIFIITPVSSYSPSNPDSQMTEAYLPLRSEVCKSEKSFVASASHDRVRCAMMHHLKPQTLRDKRLNLRRALYEETAVYRNDRERPCENGNLGNGLLQKSRQGEEDPLTTDESATEPANTIGYTEVRILSSTSLRANGAVLPKCSLLDRGGRCDALETKDLVPSLRAGNKPLSATCILEDLANPPGYHVCADSRAKSYCRIET</sequence>
<gene>
    <name evidence="3" type="ORF">RSE6_13813</name>
</gene>
<keyword evidence="2" id="KW-0732">Signal</keyword>
<evidence type="ECO:0000313" key="3">
    <source>
        <dbReference type="EMBL" id="CZT52474.1"/>
    </source>
</evidence>
<feature type="region of interest" description="Disordered" evidence="1">
    <location>
        <begin position="89"/>
        <end position="124"/>
    </location>
</feature>
<name>A0A1E1MTQ8_RHYSE</name>
<evidence type="ECO:0000256" key="1">
    <source>
        <dbReference type="SAM" id="MobiDB-lite"/>
    </source>
</evidence>
<organism evidence="3 4">
    <name type="scientific">Rhynchosporium secalis</name>
    <name type="common">Barley scald fungus</name>
    <dbReference type="NCBI Taxonomy" id="38038"/>
    <lineage>
        <taxon>Eukaryota</taxon>
        <taxon>Fungi</taxon>
        <taxon>Dikarya</taxon>
        <taxon>Ascomycota</taxon>
        <taxon>Pezizomycotina</taxon>
        <taxon>Leotiomycetes</taxon>
        <taxon>Helotiales</taxon>
        <taxon>Ploettnerulaceae</taxon>
        <taxon>Rhynchosporium</taxon>
    </lineage>
</organism>
<feature type="signal peptide" evidence="2">
    <location>
        <begin position="1"/>
        <end position="16"/>
    </location>
</feature>
<dbReference type="AlphaFoldDB" id="A0A1E1MTQ8"/>
<evidence type="ECO:0000256" key="2">
    <source>
        <dbReference type="SAM" id="SignalP"/>
    </source>
</evidence>
<reference evidence="4" key="1">
    <citation type="submission" date="2016-03" db="EMBL/GenBank/DDBJ databases">
        <authorList>
            <person name="Guldener U."/>
        </authorList>
    </citation>
    <scope>NUCLEOTIDE SEQUENCE [LARGE SCALE GENOMIC DNA]</scope>
</reference>
<accession>A0A1E1MTQ8</accession>
<feature type="compositionally biased region" description="Polar residues" evidence="1">
    <location>
        <begin position="115"/>
        <end position="124"/>
    </location>
</feature>
<keyword evidence="4" id="KW-1185">Reference proteome</keyword>
<evidence type="ECO:0000313" key="4">
    <source>
        <dbReference type="Proteomes" id="UP000177625"/>
    </source>
</evidence>
<proteinExistence type="predicted"/>
<protein>
    <submittedName>
        <fullName evidence="3">Uncharacterized protein</fullName>
    </submittedName>
</protein>
<dbReference type="EMBL" id="FJVC01000598">
    <property type="protein sequence ID" value="CZT52474.1"/>
    <property type="molecule type" value="Genomic_DNA"/>
</dbReference>